<feature type="compositionally biased region" description="Basic and acidic residues" evidence="2">
    <location>
        <begin position="34"/>
        <end position="44"/>
    </location>
</feature>
<dbReference type="SUPFAM" id="SSF55874">
    <property type="entry name" value="ATPase domain of HSP90 chaperone/DNA topoisomerase II/histidine kinase"/>
    <property type="match status" value="1"/>
</dbReference>
<dbReference type="Proteomes" id="UP001598448">
    <property type="component" value="Unassembled WGS sequence"/>
</dbReference>
<dbReference type="PANTHER" id="PTHR35526">
    <property type="entry name" value="ANTI-SIGMA-F FACTOR RSBW-RELATED"/>
    <property type="match status" value="1"/>
</dbReference>
<dbReference type="EMBL" id="JBHXIJ010000031">
    <property type="protein sequence ID" value="MFD5098764.1"/>
    <property type="molecule type" value="Genomic_DNA"/>
</dbReference>
<dbReference type="CDD" id="cd16936">
    <property type="entry name" value="HATPase_RsbW-like"/>
    <property type="match status" value="1"/>
</dbReference>
<evidence type="ECO:0000313" key="4">
    <source>
        <dbReference type="EMBL" id="MFD5098764.1"/>
    </source>
</evidence>
<comment type="caution">
    <text evidence="4">The sequence shown here is derived from an EMBL/GenBank/DDBJ whole genome shotgun (WGS) entry which is preliminary data.</text>
</comment>
<keyword evidence="4" id="KW-0547">Nucleotide-binding</keyword>
<evidence type="ECO:0000256" key="1">
    <source>
        <dbReference type="ARBA" id="ARBA00022527"/>
    </source>
</evidence>
<reference evidence="4 5" key="1">
    <citation type="submission" date="2024-09" db="EMBL/GenBank/DDBJ databases">
        <title>The Natural Products Discovery Center: Release of the First 8490 Sequenced Strains for Exploring Actinobacteria Biosynthetic Diversity.</title>
        <authorList>
            <person name="Kalkreuter E."/>
            <person name="Kautsar S.A."/>
            <person name="Yang D."/>
            <person name="Bader C.D."/>
            <person name="Teijaro C.N."/>
            <person name="Fluegel L."/>
            <person name="Davis C.M."/>
            <person name="Simpson J.R."/>
            <person name="Lauterbach L."/>
            <person name="Steele A.D."/>
            <person name="Gui C."/>
            <person name="Meng S."/>
            <person name="Li G."/>
            <person name="Viehrig K."/>
            <person name="Ye F."/>
            <person name="Su P."/>
            <person name="Kiefer A.F."/>
            <person name="Nichols A."/>
            <person name="Cepeda A.J."/>
            <person name="Yan W."/>
            <person name="Fan B."/>
            <person name="Jiang Y."/>
            <person name="Adhikari A."/>
            <person name="Zheng C.-J."/>
            <person name="Schuster L."/>
            <person name="Cowan T.M."/>
            <person name="Smanski M.J."/>
            <person name="Chevrette M.G."/>
            <person name="De Carvalho L.P.S."/>
            <person name="Shen B."/>
        </authorList>
    </citation>
    <scope>NUCLEOTIDE SEQUENCE [LARGE SCALE GENOMIC DNA]</scope>
    <source>
        <strain evidence="4 5">NPDC058348</strain>
    </source>
</reference>
<evidence type="ECO:0000256" key="2">
    <source>
        <dbReference type="SAM" id="MobiDB-lite"/>
    </source>
</evidence>
<dbReference type="GO" id="GO:0005524">
    <property type="term" value="F:ATP binding"/>
    <property type="evidence" value="ECO:0007669"/>
    <property type="project" value="UniProtKB-KW"/>
</dbReference>
<organism evidence="4 5">
    <name type="scientific">Streptomyces albidochromogenes</name>
    <dbReference type="NCBI Taxonomy" id="329524"/>
    <lineage>
        <taxon>Bacteria</taxon>
        <taxon>Bacillati</taxon>
        <taxon>Actinomycetota</taxon>
        <taxon>Actinomycetes</taxon>
        <taxon>Kitasatosporales</taxon>
        <taxon>Streptomycetaceae</taxon>
        <taxon>Streptomyces</taxon>
    </lineage>
</organism>
<keyword evidence="1" id="KW-0418">Kinase</keyword>
<dbReference type="InterPro" id="IPR036890">
    <property type="entry name" value="HATPase_C_sf"/>
</dbReference>
<sequence>MNDDQDHAGPQARCSEGDLPEERPVGTVALRPASPREETPREVSDGSVPAAEDALPAGRGAWAGVAYDGTSAAIGDARRFVAKFLAQVRAERRPEISAQVTGVAELVVSELVTNACKYAPGPCVVNVELAGPVVEITVWDSDPVLPQARAAEPSRVGGHGLEIVSALCEGFEAQREPIGKQVKARVPVAPADDQGRRADAPRRAPAAGGH</sequence>
<keyword evidence="4" id="KW-0067">ATP-binding</keyword>
<feature type="compositionally biased region" description="Basic and acidic residues" evidence="2">
    <location>
        <begin position="193"/>
        <end position="202"/>
    </location>
</feature>
<dbReference type="Gene3D" id="3.30.565.10">
    <property type="entry name" value="Histidine kinase-like ATPase, C-terminal domain"/>
    <property type="match status" value="1"/>
</dbReference>
<dbReference type="InterPro" id="IPR003594">
    <property type="entry name" value="HATPase_dom"/>
</dbReference>
<dbReference type="PANTHER" id="PTHR35526:SF3">
    <property type="entry name" value="ANTI-SIGMA-F FACTOR RSBW"/>
    <property type="match status" value="1"/>
</dbReference>
<name>A0ABW6FLR3_9ACTN</name>
<proteinExistence type="predicted"/>
<keyword evidence="1" id="KW-0808">Transferase</keyword>
<evidence type="ECO:0000259" key="3">
    <source>
        <dbReference type="Pfam" id="PF13581"/>
    </source>
</evidence>
<feature type="region of interest" description="Disordered" evidence="2">
    <location>
        <begin position="1"/>
        <end position="52"/>
    </location>
</feature>
<dbReference type="RefSeq" id="WP_386710243.1">
    <property type="nucleotide sequence ID" value="NZ_JBHXIJ010000031.1"/>
</dbReference>
<keyword evidence="1" id="KW-0723">Serine/threonine-protein kinase</keyword>
<keyword evidence="5" id="KW-1185">Reference proteome</keyword>
<evidence type="ECO:0000313" key="5">
    <source>
        <dbReference type="Proteomes" id="UP001598448"/>
    </source>
</evidence>
<feature type="domain" description="Histidine kinase/HSP90-like ATPase" evidence="3">
    <location>
        <begin position="81"/>
        <end position="185"/>
    </location>
</feature>
<accession>A0ABW6FLR3</accession>
<protein>
    <submittedName>
        <fullName evidence="4">ATP-binding protein</fullName>
    </submittedName>
</protein>
<dbReference type="InterPro" id="IPR050267">
    <property type="entry name" value="Anti-sigma-factor_SerPK"/>
</dbReference>
<gene>
    <name evidence="4" type="ORF">ACFWJN_07310</name>
</gene>
<feature type="region of interest" description="Disordered" evidence="2">
    <location>
        <begin position="179"/>
        <end position="210"/>
    </location>
</feature>
<dbReference type="Pfam" id="PF13581">
    <property type="entry name" value="HATPase_c_2"/>
    <property type="match status" value="1"/>
</dbReference>